<dbReference type="PANTHER" id="PTHR24269:SF16">
    <property type="entry name" value="PROTEIN SLG1"/>
    <property type="match status" value="1"/>
</dbReference>
<dbReference type="PANTHER" id="PTHR24269">
    <property type="entry name" value="KREMEN PROTEIN"/>
    <property type="match status" value="1"/>
</dbReference>
<feature type="chain" id="PRO_5014400265" evidence="7">
    <location>
        <begin position="28"/>
        <end position="183"/>
    </location>
</feature>
<evidence type="ECO:0000256" key="5">
    <source>
        <dbReference type="ARBA" id="ARBA00023136"/>
    </source>
</evidence>
<reference evidence="9 10" key="1">
    <citation type="submission" date="2016-04" db="EMBL/GenBank/DDBJ databases">
        <title>A degradative enzymes factory behind the ericoid mycorrhizal symbiosis.</title>
        <authorList>
            <consortium name="DOE Joint Genome Institute"/>
            <person name="Martino E."/>
            <person name="Morin E."/>
            <person name="Grelet G."/>
            <person name="Kuo A."/>
            <person name="Kohler A."/>
            <person name="Daghino S."/>
            <person name="Barry K."/>
            <person name="Choi C."/>
            <person name="Cichocki N."/>
            <person name="Clum A."/>
            <person name="Copeland A."/>
            <person name="Hainaut M."/>
            <person name="Haridas S."/>
            <person name="Labutti K."/>
            <person name="Lindquist E."/>
            <person name="Lipzen A."/>
            <person name="Khouja H.-R."/>
            <person name="Murat C."/>
            <person name="Ohm R."/>
            <person name="Olson A."/>
            <person name="Spatafora J."/>
            <person name="Veneault-Fourrey C."/>
            <person name="Henrissat B."/>
            <person name="Grigoriev I."/>
            <person name="Martin F."/>
            <person name="Perotto S."/>
        </authorList>
    </citation>
    <scope>NUCLEOTIDE SEQUENCE [LARGE SCALE GENOMIC DNA]</scope>
    <source>
        <strain evidence="9 10">F</strain>
    </source>
</reference>
<dbReference type="InterPro" id="IPR051836">
    <property type="entry name" value="Kremen_rcpt"/>
</dbReference>
<dbReference type="EMBL" id="KZ613946">
    <property type="protein sequence ID" value="PMD40110.1"/>
    <property type="molecule type" value="Genomic_DNA"/>
</dbReference>
<feature type="signal peptide" evidence="7">
    <location>
        <begin position="1"/>
        <end position="27"/>
    </location>
</feature>
<keyword evidence="2" id="KW-0812">Transmembrane</keyword>
<evidence type="ECO:0000256" key="4">
    <source>
        <dbReference type="ARBA" id="ARBA00022989"/>
    </source>
</evidence>
<dbReference type="STRING" id="1149755.A0A2J6RNN5"/>
<dbReference type="OrthoDB" id="5985073at2759"/>
<evidence type="ECO:0000256" key="6">
    <source>
        <dbReference type="ARBA" id="ARBA00023180"/>
    </source>
</evidence>
<sequence length="183" mass="18861">MAFSTVFSARLLVFIASILALSAHTLAQTTSTASHPASTTATILPAPSPWSYYGCWNETTLAAGTNGARALAGGVEEDLSTMTADVCLAYCKSASYTFAGIEYTRECYCANLLNAISNKLPDSSCDLPCAGNSSQICGGDLALTVYQQQSTTTKGAGVKAAREAHVGSVLALGIAIAFLLCLA</sequence>
<evidence type="ECO:0000256" key="1">
    <source>
        <dbReference type="ARBA" id="ARBA00004167"/>
    </source>
</evidence>
<dbReference type="GO" id="GO:0005886">
    <property type="term" value="C:plasma membrane"/>
    <property type="evidence" value="ECO:0007669"/>
    <property type="project" value="TreeGrafter"/>
</dbReference>
<name>A0A2J6RNN5_HYAVF</name>
<accession>A0A2J6RNN5</accession>
<keyword evidence="4" id="KW-1133">Transmembrane helix</keyword>
<keyword evidence="6" id="KW-0325">Glycoprotein</keyword>
<dbReference type="Pfam" id="PF01822">
    <property type="entry name" value="WSC"/>
    <property type="match status" value="1"/>
</dbReference>
<organism evidence="9 10">
    <name type="scientific">Hyaloscypha variabilis (strain UAMH 11265 / GT02V1 / F)</name>
    <name type="common">Meliniomyces variabilis</name>
    <dbReference type="NCBI Taxonomy" id="1149755"/>
    <lineage>
        <taxon>Eukaryota</taxon>
        <taxon>Fungi</taxon>
        <taxon>Dikarya</taxon>
        <taxon>Ascomycota</taxon>
        <taxon>Pezizomycotina</taxon>
        <taxon>Leotiomycetes</taxon>
        <taxon>Helotiales</taxon>
        <taxon>Hyaloscyphaceae</taxon>
        <taxon>Hyaloscypha</taxon>
        <taxon>Hyaloscypha variabilis</taxon>
    </lineage>
</organism>
<feature type="domain" description="WSC" evidence="8">
    <location>
        <begin position="49"/>
        <end position="149"/>
    </location>
</feature>
<evidence type="ECO:0000256" key="3">
    <source>
        <dbReference type="ARBA" id="ARBA00022729"/>
    </source>
</evidence>
<gene>
    <name evidence="9" type="ORF">L207DRAFT_583933</name>
</gene>
<dbReference type="AlphaFoldDB" id="A0A2J6RNN5"/>
<dbReference type="Proteomes" id="UP000235786">
    <property type="component" value="Unassembled WGS sequence"/>
</dbReference>
<evidence type="ECO:0000256" key="7">
    <source>
        <dbReference type="SAM" id="SignalP"/>
    </source>
</evidence>
<proteinExistence type="predicted"/>
<dbReference type="PROSITE" id="PS51212">
    <property type="entry name" value="WSC"/>
    <property type="match status" value="1"/>
</dbReference>
<keyword evidence="10" id="KW-1185">Reference proteome</keyword>
<comment type="subcellular location">
    <subcellularLocation>
        <location evidence="1">Membrane</location>
        <topology evidence="1">Single-pass membrane protein</topology>
    </subcellularLocation>
</comment>
<keyword evidence="5" id="KW-0472">Membrane</keyword>
<evidence type="ECO:0000259" key="8">
    <source>
        <dbReference type="PROSITE" id="PS51212"/>
    </source>
</evidence>
<evidence type="ECO:0000313" key="10">
    <source>
        <dbReference type="Proteomes" id="UP000235786"/>
    </source>
</evidence>
<dbReference type="SMART" id="SM00321">
    <property type="entry name" value="WSC"/>
    <property type="match status" value="1"/>
</dbReference>
<protein>
    <submittedName>
        <fullName evidence="9">WSC-domain-containing protein</fullName>
    </submittedName>
</protein>
<keyword evidence="3 7" id="KW-0732">Signal</keyword>
<dbReference type="InterPro" id="IPR002889">
    <property type="entry name" value="WSC_carb-bd"/>
</dbReference>
<evidence type="ECO:0000313" key="9">
    <source>
        <dbReference type="EMBL" id="PMD40110.1"/>
    </source>
</evidence>
<evidence type="ECO:0000256" key="2">
    <source>
        <dbReference type="ARBA" id="ARBA00022692"/>
    </source>
</evidence>